<keyword evidence="2" id="KW-1133">Transmembrane helix</keyword>
<evidence type="ECO:0000256" key="2">
    <source>
        <dbReference type="SAM" id="Phobius"/>
    </source>
</evidence>
<feature type="transmembrane region" description="Helical" evidence="2">
    <location>
        <begin position="34"/>
        <end position="55"/>
    </location>
</feature>
<feature type="region of interest" description="Disordered" evidence="1">
    <location>
        <begin position="58"/>
        <end position="117"/>
    </location>
</feature>
<feature type="region of interest" description="Disordered" evidence="1">
    <location>
        <begin position="1"/>
        <end position="35"/>
    </location>
</feature>
<feature type="compositionally biased region" description="Pro residues" evidence="1">
    <location>
        <begin position="399"/>
        <end position="410"/>
    </location>
</feature>
<organism evidence="3 4">
    <name type="scientific">Streptomyces ziwulingensis</name>
    <dbReference type="NCBI Taxonomy" id="1045501"/>
    <lineage>
        <taxon>Bacteria</taxon>
        <taxon>Bacillati</taxon>
        <taxon>Actinomycetota</taxon>
        <taxon>Actinomycetes</taxon>
        <taxon>Kitasatosporales</taxon>
        <taxon>Streptomycetaceae</taxon>
        <taxon>Streptomyces</taxon>
    </lineage>
</organism>
<proteinExistence type="predicted"/>
<dbReference type="Proteomes" id="UP001501265">
    <property type="component" value="Unassembled WGS sequence"/>
</dbReference>
<protein>
    <submittedName>
        <fullName evidence="3">Membrane protein</fullName>
    </submittedName>
</protein>
<feature type="compositionally biased region" description="Gly residues" evidence="1">
    <location>
        <begin position="60"/>
        <end position="77"/>
    </location>
</feature>
<evidence type="ECO:0000256" key="1">
    <source>
        <dbReference type="SAM" id="MobiDB-lite"/>
    </source>
</evidence>
<accession>A0ABP9CTS1</accession>
<sequence length="513" mass="50697">MNSERPDHDGAGTGAKAPRAAGGSERAGRRRPRAVVTASVAAAVLLAGGGGAYLATSASGGSGGAGESDGAGGGGGTSAAAPGDGTPPPLALDGFPAPSPDGANGVAPGEPNPYGVTYRAGGPLPDGPGSAPVYRAEGEVTAAEVTRLAEALGLEGKPVARGASWTVGVVKDGSGPTLRVDREAPGNWTFQRYGPGSDNCVKARGCMAPPVATDPVSEKAAKKAAAPVLAAVGQRGAALDAGQAVGPRRTVNADPVVGGLPTYGWSTGVTVDVIGQVVSGSGLLKAPAKGDTYPVLDAERTLALLNGDAGSDPRAGVGGCASPVPLADDAKTRPGTACGARETVTVERAVFGLAAYPVEGRQALVPSWLFEVGGTGATTGTTVTRPALDPAHLRSATPTPSPPSEGPDPAPTTRGVEVTGYTAEGDELTAHFTGGVCAGYGTEAREDADEVTLTVTETSDPDEFCILIAKGYEQTVTLDEPLGDRRVVGADGERVPLAKEGARLPAPGGDAGR</sequence>
<comment type="caution">
    <text evidence="3">The sequence shown here is derived from an EMBL/GenBank/DDBJ whole genome shotgun (WGS) entry which is preliminary data.</text>
</comment>
<feature type="compositionally biased region" description="Basic and acidic residues" evidence="1">
    <location>
        <begin position="1"/>
        <end position="10"/>
    </location>
</feature>
<feature type="region of interest" description="Disordered" evidence="1">
    <location>
        <begin position="379"/>
        <end position="416"/>
    </location>
</feature>
<reference evidence="4" key="1">
    <citation type="journal article" date="2019" name="Int. J. Syst. Evol. Microbiol.">
        <title>The Global Catalogue of Microorganisms (GCM) 10K type strain sequencing project: providing services to taxonomists for standard genome sequencing and annotation.</title>
        <authorList>
            <consortium name="The Broad Institute Genomics Platform"/>
            <consortium name="The Broad Institute Genome Sequencing Center for Infectious Disease"/>
            <person name="Wu L."/>
            <person name="Ma J."/>
        </authorList>
    </citation>
    <scope>NUCLEOTIDE SEQUENCE [LARGE SCALE GENOMIC DNA]</scope>
    <source>
        <strain evidence="4">JCM 18081</strain>
    </source>
</reference>
<keyword evidence="2" id="KW-0472">Membrane</keyword>
<gene>
    <name evidence="3" type="ORF">GCM10023220_52410</name>
</gene>
<dbReference type="EMBL" id="BAABIG010000057">
    <property type="protein sequence ID" value="GAA4814244.1"/>
    <property type="molecule type" value="Genomic_DNA"/>
</dbReference>
<name>A0ABP9CTS1_9ACTN</name>
<keyword evidence="4" id="KW-1185">Reference proteome</keyword>
<evidence type="ECO:0000313" key="3">
    <source>
        <dbReference type="EMBL" id="GAA4814244.1"/>
    </source>
</evidence>
<evidence type="ECO:0000313" key="4">
    <source>
        <dbReference type="Proteomes" id="UP001501265"/>
    </source>
</evidence>
<keyword evidence="2" id="KW-0812">Transmembrane</keyword>
<dbReference type="RefSeq" id="WP_345622683.1">
    <property type="nucleotide sequence ID" value="NZ_BAABIG010000057.1"/>
</dbReference>